<gene>
    <name evidence="1" type="ORF">CDAR_545131</name>
</gene>
<proteinExistence type="predicted"/>
<dbReference type="Proteomes" id="UP001054837">
    <property type="component" value="Unassembled WGS sequence"/>
</dbReference>
<sequence length="105" mass="11817">MDGSKIYKNGTFNPHNSYISTISVMCIECPSICAHVITKIILVQSLSRYIMPSRRNDPAWLVFLQKVLLEQLNEENVAKSLSRFFCAGSSRLELSSISTSIFVDI</sequence>
<protein>
    <submittedName>
        <fullName evidence="1">Uncharacterized protein</fullName>
    </submittedName>
</protein>
<dbReference type="AlphaFoldDB" id="A0AAV4TG47"/>
<keyword evidence="2" id="KW-1185">Reference proteome</keyword>
<name>A0AAV4TG47_9ARAC</name>
<accession>A0AAV4TG47</accession>
<evidence type="ECO:0000313" key="1">
    <source>
        <dbReference type="EMBL" id="GIY45553.1"/>
    </source>
</evidence>
<organism evidence="1 2">
    <name type="scientific">Caerostris darwini</name>
    <dbReference type="NCBI Taxonomy" id="1538125"/>
    <lineage>
        <taxon>Eukaryota</taxon>
        <taxon>Metazoa</taxon>
        <taxon>Ecdysozoa</taxon>
        <taxon>Arthropoda</taxon>
        <taxon>Chelicerata</taxon>
        <taxon>Arachnida</taxon>
        <taxon>Araneae</taxon>
        <taxon>Araneomorphae</taxon>
        <taxon>Entelegynae</taxon>
        <taxon>Araneoidea</taxon>
        <taxon>Araneidae</taxon>
        <taxon>Caerostris</taxon>
    </lineage>
</organism>
<evidence type="ECO:0000313" key="2">
    <source>
        <dbReference type="Proteomes" id="UP001054837"/>
    </source>
</evidence>
<comment type="caution">
    <text evidence="1">The sequence shown here is derived from an EMBL/GenBank/DDBJ whole genome shotgun (WGS) entry which is preliminary data.</text>
</comment>
<dbReference type="EMBL" id="BPLQ01009636">
    <property type="protein sequence ID" value="GIY45553.1"/>
    <property type="molecule type" value="Genomic_DNA"/>
</dbReference>
<reference evidence="1 2" key="1">
    <citation type="submission" date="2021-06" db="EMBL/GenBank/DDBJ databases">
        <title>Caerostris darwini draft genome.</title>
        <authorList>
            <person name="Kono N."/>
            <person name="Arakawa K."/>
        </authorList>
    </citation>
    <scope>NUCLEOTIDE SEQUENCE [LARGE SCALE GENOMIC DNA]</scope>
</reference>